<reference evidence="1" key="1">
    <citation type="submission" date="2021-01" db="EMBL/GenBank/DDBJ databases">
        <authorList>
            <person name="Zahm M."/>
            <person name="Roques C."/>
            <person name="Cabau C."/>
            <person name="Klopp C."/>
            <person name="Donnadieu C."/>
            <person name="Jouanno E."/>
            <person name="Lampietro C."/>
            <person name="Louis A."/>
            <person name="Herpin A."/>
            <person name="Echchiki A."/>
            <person name="Berthelot C."/>
            <person name="Parey E."/>
            <person name="Roest-Crollius H."/>
            <person name="Braasch I."/>
            <person name="Postlethwait J."/>
            <person name="Bobe J."/>
            <person name="Montfort J."/>
            <person name="Bouchez O."/>
            <person name="Begum T."/>
            <person name="Mejri S."/>
            <person name="Adams A."/>
            <person name="Chen W.-J."/>
            <person name="Guiguen Y."/>
        </authorList>
    </citation>
    <scope>NUCLEOTIDE SEQUENCE</scope>
    <source>
        <strain evidence="1">YG-15Mar2019-1</strain>
        <tissue evidence="1">Brain</tissue>
    </source>
</reference>
<evidence type="ECO:0000313" key="2">
    <source>
        <dbReference type="Proteomes" id="UP001046870"/>
    </source>
</evidence>
<dbReference type="EMBL" id="JAFDVH010000010">
    <property type="protein sequence ID" value="KAG7469511.1"/>
    <property type="molecule type" value="Genomic_DNA"/>
</dbReference>
<accession>A0A9D3PW79</accession>
<keyword evidence="2" id="KW-1185">Reference proteome</keyword>
<gene>
    <name evidence="1" type="ORF">MATL_G00129720</name>
</gene>
<sequence length="121" mass="14180">MPSWVSQKTSCGDWTALQRRAYPCSMLCKFPTAPLPHLRRRLYFNDIRRLFSTTRCPRAVRERRLATSDTNNENWPMGGLCMRHATLRTRLIRAQLKRINKLLGQDKAYKTDVDVSTVYSF</sequence>
<dbReference type="AlphaFoldDB" id="A0A9D3PW79"/>
<name>A0A9D3PW79_MEGAT</name>
<evidence type="ECO:0000313" key="1">
    <source>
        <dbReference type="EMBL" id="KAG7469511.1"/>
    </source>
</evidence>
<proteinExistence type="predicted"/>
<dbReference type="Proteomes" id="UP001046870">
    <property type="component" value="Chromosome 10"/>
</dbReference>
<organism evidence="1 2">
    <name type="scientific">Megalops atlanticus</name>
    <name type="common">Tarpon</name>
    <name type="synonym">Clupea gigantea</name>
    <dbReference type="NCBI Taxonomy" id="7932"/>
    <lineage>
        <taxon>Eukaryota</taxon>
        <taxon>Metazoa</taxon>
        <taxon>Chordata</taxon>
        <taxon>Craniata</taxon>
        <taxon>Vertebrata</taxon>
        <taxon>Euteleostomi</taxon>
        <taxon>Actinopterygii</taxon>
        <taxon>Neopterygii</taxon>
        <taxon>Teleostei</taxon>
        <taxon>Elopiformes</taxon>
        <taxon>Megalopidae</taxon>
        <taxon>Megalops</taxon>
    </lineage>
</organism>
<protein>
    <submittedName>
        <fullName evidence="1">Uncharacterized protein</fullName>
    </submittedName>
</protein>
<comment type="caution">
    <text evidence="1">The sequence shown here is derived from an EMBL/GenBank/DDBJ whole genome shotgun (WGS) entry which is preliminary data.</text>
</comment>